<gene>
    <name evidence="6" type="ORF">ACFPN2_10035</name>
</gene>
<dbReference type="InterPro" id="IPR036388">
    <property type="entry name" value="WH-like_DNA-bd_sf"/>
</dbReference>
<dbReference type="SMART" id="SM00862">
    <property type="entry name" value="Trans_reg_C"/>
    <property type="match status" value="1"/>
</dbReference>
<dbReference type="Gene3D" id="3.40.50.2300">
    <property type="match status" value="1"/>
</dbReference>
<feature type="domain" description="OmpR/PhoB-type" evidence="5">
    <location>
        <begin position="137"/>
        <end position="236"/>
    </location>
</feature>
<sequence length="239" mass="26411">MSVPAPKPTRILLVEDDVQLASLIGEYLREHEFQVNVDHRGDSGAERILRDAPDLVVLDVLLPGLNGMDVCRRVRAEYAGPILMLTARDDDIDEIIGLELGADDYVKKPVEPRVLLARIRALLRRTSQNSVTIPSEPRCFSFGSFSIDQTARRVTLAGECVELTTGEFDLLWLLASAAGTVLSRDVILASLRGIDYDGLDRSIDIGISRLRAKLQDTATPPARIKTVRGRGYLFVSDAW</sequence>
<evidence type="ECO:0000259" key="4">
    <source>
        <dbReference type="PROSITE" id="PS50110"/>
    </source>
</evidence>
<organism evidence="6 7">
    <name type="scientific">Steroidobacter flavus</name>
    <dbReference type="NCBI Taxonomy" id="1842136"/>
    <lineage>
        <taxon>Bacteria</taxon>
        <taxon>Pseudomonadati</taxon>
        <taxon>Pseudomonadota</taxon>
        <taxon>Gammaproteobacteria</taxon>
        <taxon>Steroidobacterales</taxon>
        <taxon>Steroidobacteraceae</taxon>
        <taxon>Steroidobacter</taxon>
    </lineage>
</organism>
<keyword evidence="2" id="KW-0597">Phosphoprotein</keyword>
<dbReference type="PANTHER" id="PTHR48111:SF47">
    <property type="entry name" value="TRANSCRIPTIONAL REGULATORY PROTEIN RSTA"/>
    <property type="match status" value="1"/>
</dbReference>
<proteinExistence type="predicted"/>
<dbReference type="CDD" id="cd00383">
    <property type="entry name" value="trans_reg_C"/>
    <property type="match status" value="1"/>
</dbReference>
<accession>A0ABV8SRV4</accession>
<dbReference type="EMBL" id="JBHSDU010000003">
    <property type="protein sequence ID" value="MFC4309420.1"/>
    <property type="molecule type" value="Genomic_DNA"/>
</dbReference>
<feature type="DNA-binding region" description="OmpR/PhoB-type" evidence="3">
    <location>
        <begin position="137"/>
        <end position="236"/>
    </location>
</feature>
<dbReference type="InterPro" id="IPR001789">
    <property type="entry name" value="Sig_transdc_resp-reg_receiver"/>
</dbReference>
<dbReference type="InterPro" id="IPR039420">
    <property type="entry name" value="WalR-like"/>
</dbReference>
<keyword evidence="1 3" id="KW-0238">DNA-binding</keyword>
<reference evidence="7" key="1">
    <citation type="journal article" date="2019" name="Int. J. Syst. Evol. Microbiol.">
        <title>The Global Catalogue of Microorganisms (GCM) 10K type strain sequencing project: providing services to taxonomists for standard genome sequencing and annotation.</title>
        <authorList>
            <consortium name="The Broad Institute Genomics Platform"/>
            <consortium name="The Broad Institute Genome Sequencing Center for Infectious Disease"/>
            <person name="Wu L."/>
            <person name="Ma J."/>
        </authorList>
    </citation>
    <scope>NUCLEOTIDE SEQUENCE [LARGE SCALE GENOMIC DNA]</scope>
    <source>
        <strain evidence="7">CGMCC 1.10759</strain>
    </source>
</reference>
<comment type="caution">
    <text evidence="6">The sequence shown here is derived from an EMBL/GenBank/DDBJ whole genome shotgun (WGS) entry which is preliminary data.</text>
</comment>
<dbReference type="PANTHER" id="PTHR48111">
    <property type="entry name" value="REGULATOR OF RPOS"/>
    <property type="match status" value="1"/>
</dbReference>
<evidence type="ECO:0000256" key="2">
    <source>
        <dbReference type="PROSITE-ProRule" id="PRU00169"/>
    </source>
</evidence>
<evidence type="ECO:0000259" key="5">
    <source>
        <dbReference type="PROSITE" id="PS51755"/>
    </source>
</evidence>
<protein>
    <submittedName>
        <fullName evidence="6">Response regulator</fullName>
    </submittedName>
</protein>
<dbReference type="PROSITE" id="PS50110">
    <property type="entry name" value="RESPONSE_REGULATORY"/>
    <property type="match status" value="1"/>
</dbReference>
<dbReference type="SUPFAM" id="SSF52172">
    <property type="entry name" value="CheY-like"/>
    <property type="match status" value="1"/>
</dbReference>
<dbReference type="SUPFAM" id="SSF46894">
    <property type="entry name" value="C-terminal effector domain of the bipartite response regulators"/>
    <property type="match status" value="1"/>
</dbReference>
<dbReference type="InterPro" id="IPR016032">
    <property type="entry name" value="Sig_transdc_resp-reg_C-effctor"/>
</dbReference>
<dbReference type="Gene3D" id="6.10.250.690">
    <property type="match status" value="1"/>
</dbReference>
<evidence type="ECO:0000256" key="1">
    <source>
        <dbReference type="ARBA" id="ARBA00023125"/>
    </source>
</evidence>
<dbReference type="InterPro" id="IPR011006">
    <property type="entry name" value="CheY-like_superfamily"/>
</dbReference>
<feature type="modified residue" description="4-aspartylphosphate" evidence="2">
    <location>
        <position position="59"/>
    </location>
</feature>
<evidence type="ECO:0000313" key="7">
    <source>
        <dbReference type="Proteomes" id="UP001595904"/>
    </source>
</evidence>
<evidence type="ECO:0000256" key="3">
    <source>
        <dbReference type="PROSITE-ProRule" id="PRU01091"/>
    </source>
</evidence>
<dbReference type="PROSITE" id="PS51755">
    <property type="entry name" value="OMPR_PHOB"/>
    <property type="match status" value="1"/>
</dbReference>
<dbReference type="Gene3D" id="1.10.10.10">
    <property type="entry name" value="Winged helix-like DNA-binding domain superfamily/Winged helix DNA-binding domain"/>
    <property type="match status" value="1"/>
</dbReference>
<dbReference type="RefSeq" id="WP_380596474.1">
    <property type="nucleotide sequence ID" value="NZ_JBHSDU010000003.1"/>
</dbReference>
<dbReference type="InterPro" id="IPR001867">
    <property type="entry name" value="OmpR/PhoB-type_DNA-bd"/>
</dbReference>
<evidence type="ECO:0000313" key="6">
    <source>
        <dbReference type="EMBL" id="MFC4309420.1"/>
    </source>
</evidence>
<keyword evidence="7" id="KW-1185">Reference proteome</keyword>
<dbReference type="SMART" id="SM00448">
    <property type="entry name" value="REC"/>
    <property type="match status" value="1"/>
</dbReference>
<dbReference type="Proteomes" id="UP001595904">
    <property type="component" value="Unassembled WGS sequence"/>
</dbReference>
<dbReference type="Pfam" id="PF00486">
    <property type="entry name" value="Trans_reg_C"/>
    <property type="match status" value="1"/>
</dbReference>
<dbReference type="Pfam" id="PF00072">
    <property type="entry name" value="Response_reg"/>
    <property type="match status" value="1"/>
</dbReference>
<feature type="domain" description="Response regulatory" evidence="4">
    <location>
        <begin position="10"/>
        <end position="123"/>
    </location>
</feature>
<name>A0ABV8SRV4_9GAMM</name>